<dbReference type="PANTHER" id="PTHR19376">
    <property type="entry name" value="DNA-DIRECTED RNA POLYMERASE"/>
    <property type="match status" value="1"/>
</dbReference>
<keyword evidence="5" id="KW-0804">Transcription</keyword>
<dbReference type="InterPro" id="IPR007081">
    <property type="entry name" value="RNA_pol_Rpb1_5"/>
</dbReference>
<comment type="catalytic activity">
    <reaction evidence="6">
        <text>RNA(n) + a ribonucleoside 5'-triphosphate = RNA(n+1) + diphosphate</text>
        <dbReference type="Rhea" id="RHEA:21248"/>
        <dbReference type="Rhea" id="RHEA-COMP:14527"/>
        <dbReference type="Rhea" id="RHEA-COMP:17342"/>
        <dbReference type="ChEBI" id="CHEBI:33019"/>
        <dbReference type="ChEBI" id="CHEBI:61557"/>
        <dbReference type="ChEBI" id="CHEBI:140395"/>
        <dbReference type="EC" id="2.7.7.6"/>
    </reaction>
</comment>
<evidence type="ECO:0000256" key="3">
    <source>
        <dbReference type="ARBA" id="ARBA00022679"/>
    </source>
</evidence>
<dbReference type="AlphaFoldDB" id="X1HZQ4"/>
<organism evidence="8">
    <name type="scientific">marine sediment metagenome</name>
    <dbReference type="NCBI Taxonomy" id="412755"/>
    <lineage>
        <taxon>unclassified sequences</taxon>
        <taxon>metagenomes</taxon>
        <taxon>ecological metagenomes</taxon>
    </lineage>
</organism>
<dbReference type="PANTHER" id="PTHR19376:SF54">
    <property type="entry name" value="DNA-DIRECTED RNA POLYMERASE SUBUNIT BETA"/>
    <property type="match status" value="1"/>
</dbReference>
<dbReference type="Pfam" id="PF04998">
    <property type="entry name" value="RNA_pol_Rpb1_5"/>
    <property type="match status" value="1"/>
</dbReference>
<dbReference type="GO" id="GO:0006351">
    <property type="term" value="P:DNA-templated transcription"/>
    <property type="evidence" value="ECO:0007669"/>
    <property type="project" value="InterPro"/>
</dbReference>
<gene>
    <name evidence="8" type="ORF">S03H2_46139</name>
</gene>
<evidence type="ECO:0000256" key="6">
    <source>
        <dbReference type="ARBA" id="ARBA00048552"/>
    </source>
</evidence>
<evidence type="ECO:0000313" key="8">
    <source>
        <dbReference type="EMBL" id="GAH75621.1"/>
    </source>
</evidence>
<dbReference type="EC" id="2.7.7.6" evidence="1"/>
<evidence type="ECO:0000256" key="2">
    <source>
        <dbReference type="ARBA" id="ARBA00022478"/>
    </source>
</evidence>
<evidence type="ECO:0000256" key="5">
    <source>
        <dbReference type="ARBA" id="ARBA00023163"/>
    </source>
</evidence>
<dbReference type="GO" id="GO:0000428">
    <property type="term" value="C:DNA-directed RNA polymerase complex"/>
    <property type="evidence" value="ECO:0007669"/>
    <property type="project" value="UniProtKB-KW"/>
</dbReference>
<sequence length="267" mass="28966">MLPQDVITREEDCGTIDGTWISKPQEGELLPPLAERIIGRLAASKIVKPKTKKVIVDRNEEIDEQKAKEIIAAGLTKVHVRSPLSCHSRHGACQQCYGRDLARGHLVDPNTAVGIIAAQSIGEPGTQLTLRTFHTGGVVGLDITSGLPRVEELFEARPPKGQAIISEIDGVAEVVQDEEGKVIKVASSEVYHDEYPLPPGWQAIVKDGQWVDIGAELASPPKAKASSKKSKALTTETKPILARVAGEVTIKGDQLVISYMEEQQQEY</sequence>
<keyword evidence="4" id="KW-0548">Nucleotidyltransferase</keyword>
<dbReference type="EMBL" id="BARU01028950">
    <property type="protein sequence ID" value="GAH75621.1"/>
    <property type="molecule type" value="Genomic_DNA"/>
</dbReference>
<keyword evidence="2" id="KW-0240">DNA-directed RNA polymerase</keyword>
<evidence type="ECO:0000259" key="7">
    <source>
        <dbReference type="Pfam" id="PF04998"/>
    </source>
</evidence>
<dbReference type="SUPFAM" id="SSF64484">
    <property type="entry name" value="beta and beta-prime subunits of DNA dependent RNA-polymerase"/>
    <property type="match status" value="1"/>
</dbReference>
<evidence type="ECO:0000256" key="1">
    <source>
        <dbReference type="ARBA" id="ARBA00012418"/>
    </source>
</evidence>
<keyword evidence="3" id="KW-0808">Transferase</keyword>
<evidence type="ECO:0000256" key="4">
    <source>
        <dbReference type="ARBA" id="ARBA00022695"/>
    </source>
</evidence>
<comment type="caution">
    <text evidence="8">The sequence shown here is derived from an EMBL/GenBank/DDBJ whole genome shotgun (WGS) entry which is preliminary data.</text>
</comment>
<accession>X1HZQ4</accession>
<dbReference type="Gene3D" id="2.40.50.100">
    <property type="match status" value="1"/>
</dbReference>
<dbReference type="GO" id="GO:0003899">
    <property type="term" value="F:DNA-directed RNA polymerase activity"/>
    <property type="evidence" value="ECO:0007669"/>
    <property type="project" value="UniProtKB-EC"/>
</dbReference>
<feature type="domain" description="RNA polymerase Rpb1" evidence="7">
    <location>
        <begin position="4"/>
        <end position="184"/>
    </location>
</feature>
<dbReference type="InterPro" id="IPR045867">
    <property type="entry name" value="DNA-dir_RpoC_beta_prime"/>
</dbReference>
<feature type="non-terminal residue" evidence="8">
    <location>
        <position position="267"/>
    </location>
</feature>
<dbReference type="GO" id="GO:0003677">
    <property type="term" value="F:DNA binding"/>
    <property type="evidence" value="ECO:0007669"/>
    <property type="project" value="InterPro"/>
</dbReference>
<name>X1HZQ4_9ZZZZ</name>
<protein>
    <recommendedName>
        <fullName evidence="1">DNA-directed RNA polymerase</fullName>
        <ecNumber evidence="1">2.7.7.6</ecNumber>
    </recommendedName>
</protein>
<proteinExistence type="predicted"/>
<reference evidence="8" key="1">
    <citation type="journal article" date="2014" name="Front. Microbiol.">
        <title>High frequency of phylogenetically diverse reductive dehalogenase-homologous genes in deep subseafloor sedimentary metagenomes.</title>
        <authorList>
            <person name="Kawai M."/>
            <person name="Futagami T."/>
            <person name="Toyoda A."/>
            <person name="Takaki Y."/>
            <person name="Nishi S."/>
            <person name="Hori S."/>
            <person name="Arai W."/>
            <person name="Tsubouchi T."/>
            <person name="Morono Y."/>
            <person name="Uchiyama I."/>
            <person name="Ito T."/>
            <person name="Fujiyama A."/>
            <person name="Inagaki F."/>
            <person name="Takami H."/>
        </authorList>
    </citation>
    <scope>NUCLEOTIDE SEQUENCE</scope>
    <source>
        <strain evidence="8">Expedition CK06-06</strain>
    </source>
</reference>